<feature type="region of interest" description="Disordered" evidence="9">
    <location>
        <begin position="565"/>
        <end position="584"/>
    </location>
</feature>
<reference evidence="12 13" key="1">
    <citation type="journal article" date="2007" name="Nature">
        <title>The medaka draft genome and insights into vertebrate genome evolution.</title>
        <authorList>
            <person name="Kasahara M."/>
            <person name="Naruse K."/>
            <person name="Sasaki S."/>
            <person name="Nakatani Y."/>
            <person name="Qu W."/>
            <person name="Ahsan B."/>
            <person name="Yamada T."/>
            <person name="Nagayasu Y."/>
            <person name="Doi K."/>
            <person name="Kasai Y."/>
            <person name="Jindo T."/>
            <person name="Kobayashi D."/>
            <person name="Shimada A."/>
            <person name="Toyoda A."/>
            <person name="Kuroki Y."/>
            <person name="Fujiyama A."/>
            <person name="Sasaki T."/>
            <person name="Shimizu A."/>
            <person name="Asakawa S."/>
            <person name="Shimizu N."/>
            <person name="Hashimoto S."/>
            <person name="Yang J."/>
            <person name="Lee Y."/>
            <person name="Matsushima K."/>
            <person name="Sugano S."/>
            <person name="Sakaizumi M."/>
            <person name="Narita T."/>
            <person name="Ohishi K."/>
            <person name="Haga S."/>
            <person name="Ohta F."/>
            <person name="Nomoto H."/>
            <person name="Nogata K."/>
            <person name="Morishita T."/>
            <person name="Endo T."/>
            <person name="Shin-I T."/>
            <person name="Takeda H."/>
            <person name="Morishita S."/>
            <person name="Kohara Y."/>
        </authorList>
    </citation>
    <scope>NUCLEOTIDE SEQUENCE [LARGE SCALE GENOMIC DNA]</scope>
    <source>
        <strain evidence="12 13">Hd-rR</strain>
    </source>
</reference>
<proteinExistence type="predicted"/>
<protein>
    <submittedName>
        <fullName evidence="12">BUB1 mitotic checkpoint serine/threonine kinase</fullName>
    </submittedName>
</protein>
<dbReference type="GO" id="GO:0004672">
    <property type="term" value="F:protein kinase activity"/>
    <property type="evidence" value="ECO:0000318"/>
    <property type="project" value="GO_Central"/>
</dbReference>
<dbReference type="OrthoDB" id="248495at2759"/>
<reference evidence="12" key="2">
    <citation type="submission" date="2025-08" db="UniProtKB">
        <authorList>
            <consortium name="Ensembl"/>
        </authorList>
    </citation>
    <scope>IDENTIFICATION</scope>
    <source>
        <strain evidence="12">Hd-rR</strain>
    </source>
</reference>
<dbReference type="SMART" id="SM00220">
    <property type="entry name" value="S_TKc"/>
    <property type="match status" value="1"/>
</dbReference>
<evidence type="ECO:0000256" key="9">
    <source>
        <dbReference type="SAM" id="MobiDB-lite"/>
    </source>
</evidence>
<dbReference type="FunCoup" id="A0A3B3HNE7">
    <property type="interactions" value="974"/>
</dbReference>
<keyword evidence="2" id="KW-0158">Chromosome</keyword>
<dbReference type="PANTHER" id="PTHR14030:SF26">
    <property type="entry name" value="MITOTIC CHECKPOINT SERINE_THREONINE-PROTEIN KINASE BUB1"/>
    <property type="match status" value="1"/>
</dbReference>
<dbReference type="GO" id="GO:0005524">
    <property type="term" value="F:ATP binding"/>
    <property type="evidence" value="ECO:0007669"/>
    <property type="project" value="UniProtKB-UniRule"/>
</dbReference>
<keyword evidence="5 7" id="KW-0067">ATP-binding</keyword>
<feature type="compositionally biased region" description="Polar residues" evidence="9">
    <location>
        <begin position="157"/>
        <end position="169"/>
    </location>
</feature>
<dbReference type="PANTHER" id="PTHR14030">
    <property type="entry name" value="MITOTIC CHECKPOINT SERINE/THREONINE-PROTEIN KINASE BUB1"/>
    <property type="match status" value="1"/>
</dbReference>
<evidence type="ECO:0000256" key="6">
    <source>
        <dbReference type="ARBA" id="ARBA00023328"/>
    </source>
</evidence>
<organism evidence="12 13">
    <name type="scientific">Oryzias latipes</name>
    <name type="common">Japanese rice fish</name>
    <name type="synonym">Japanese killifish</name>
    <dbReference type="NCBI Taxonomy" id="8090"/>
    <lineage>
        <taxon>Eukaryota</taxon>
        <taxon>Metazoa</taxon>
        <taxon>Chordata</taxon>
        <taxon>Craniata</taxon>
        <taxon>Vertebrata</taxon>
        <taxon>Euteleostomi</taxon>
        <taxon>Actinopterygii</taxon>
        <taxon>Neopterygii</taxon>
        <taxon>Teleostei</taxon>
        <taxon>Neoteleostei</taxon>
        <taxon>Acanthomorphata</taxon>
        <taxon>Ovalentaria</taxon>
        <taxon>Atherinomorphae</taxon>
        <taxon>Beloniformes</taxon>
        <taxon>Adrianichthyidae</taxon>
        <taxon>Oryziinae</taxon>
        <taxon>Oryzias</taxon>
    </lineage>
</organism>
<dbReference type="AlphaFoldDB" id="A0A3B3HNE7"/>
<dbReference type="Gene3D" id="1.25.40.430">
    <property type="match status" value="1"/>
</dbReference>
<dbReference type="FunFam" id="1.10.510.10:FF:001526">
    <property type="entry name" value="BUB1 mitotic checkpoint serine/threonine kinase"/>
    <property type="match status" value="1"/>
</dbReference>
<evidence type="ECO:0000256" key="3">
    <source>
        <dbReference type="ARBA" id="ARBA00022741"/>
    </source>
</evidence>
<dbReference type="PROSITE" id="PS00107">
    <property type="entry name" value="PROTEIN_KINASE_ATP"/>
    <property type="match status" value="1"/>
</dbReference>
<dbReference type="CDD" id="cd22249">
    <property type="entry name" value="UDM1_RNF168_RNF169-like"/>
    <property type="match status" value="1"/>
</dbReference>
<evidence type="ECO:0000313" key="13">
    <source>
        <dbReference type="Proteomes" id="UP000001038"/>
    </source>
</evidence>
<dbReference type="GeneID" id="101169751"/>
<evidence type="ECO:0000256" key="7">
    <source>
        <dbReference type="PROSITE-ProRule" id="PRU10141"/>
    </source>
</evidence>
<comment type="subcellular location">
    <subcellularLocation>
        <location evidence="1">Chromosome</location>
        <location evidence="1">Centromere</location>
        <location evidence="1">Kinetochore</location>
    </subcellularLocation>
</comment>
<sequence>MDIASYLQSFESRLSSYVGDDPLDPWIKFVDFLEQRLPAGNTSEMCLVFDSLVQRFLNNERYSNDIRYVNYCIRCASYYWDPVAFYSEVFGKGVGTRTAALYVAWAREFEQRGMKEQADAVYRKALENQAQPASTVLHEYSQFSSRTTVQPLGAQNPLQNLTNQMSSSKEPLEPSKMTWECPSKPPAPRMTIIVSRSEASGSLSSQSSSDQTVSEYIKDELLCDGSELSFEEVRAKKYFQQLQHKKREEENKLMERQLQEQEERIRRMKLSLEEAEDMEACGGLTEEISHQDGFYWSLPKPGSGSAGPECVTETPVALLQTSATQNGLPSSLWAADADAPAQHSATRCDGGHPAESEEKLDVSQGGAANLSHATPNTSLGFVQATPSRVLPSPTVNTREALGVVMDMFQAPTFLEEPVSDSSHLNASERDLEDGASGGGPLWSRLPEVAPFTIFQDHEEDKENVHLAEASADRKAVRCLAEVAAPKADKPNETSQYLMPDESTMWGGRFNPLNSLAACPNNTSEFALLAHCVSTPFTHKPLSSFSEDQENICSEDDASIRRQTKRLSPIIEQSPNEDKASETAASLLEPSSVRQGTIVRAGLASTSITMLQPPPPAVLSFRDQTPAPADSSVRSGRSWEVHASPEPPLQLACLGSVKPKTRPFKILEDTSSSSGDLSQVPMSQECALQPGRFSARGPEAPADPDLDALLSPLRPVAPTKATDIPMSPEQLPLCADVPMSPQQSLVSTGDQPMMSPDREPRPHTAGGVHVVPDPWDNQLIAHLLSRLSPPLTSHQRCFAWSCNVPNISPKVTITMGKTSLRVDCVLGEGAFATVYQATNLATSEKFILKVQKPANPWEFYINTQLDARLQPSMRHLYSNISSAHLFLNGSVLQGEFYSCGTLLNAVNIYKSLGEKGMPPPLVLYFAACILHTVEQLHRLRLIHADIKPDNFMLGGRFLENKCFDPESGDHGIVLIDLGQSIDMELFPEGTAFTARCLTSGFQCTEMQSGKPWNYQTDYYGIAGTVHCMLFGNYMQVTNENGVWKTNGVFRRKPHSDLWLDVFHTLLNVPDCESPPSLARLRRQLTAVLQENYSSKLQALKNHLVIQLLERRRPSCR</sequence>
<reference evidence="12" key="3">
    <citation type="submission" date="2025-09" db="UniProtKB">
        <authorList>
            <consortium name="Ensembl"/>
        </authorList>
    </citation>
    <scope>IDENTIFICATION</scope>
    <source>
        <strain evidence="12">Hd-rR</strain>
    </source>
</reference>
<dbReference type="Bgee" id="ENSORLG00000009237">
    <property type="expression patterns" value="Expressed in testis and 11 other cell types or tissues"/>
</dbReference>
<accession>A0A3B3HNE7</accession>
<evidence type="ECO:0000256" key="2">
    <source>
        <dbReference type="ARBA" id="ARBA00022454"/>
    </source>
</evidence>
<feature type="region of interest" description="Disordered" evidence="9">
    <location>
        <begin position="157"/>
        <end position="187"/>
    </location>
</feature>
<dbReference type="Pfam" id="PF00069">
    <property type="entry name" value="Pkinase"/>
    <property type="match status" value="1"/>
</dbReference>
<dbReference type="InterPro" id="IPR008271">
    <property type="entry name" value="Ser/Thr_kinase_AS"/>
</dbReference>
<dbReference type="PROSITE" id="PS51489">
    <property type="entry name" value="BUB1_N"/>
    <property type="match status" value="1"/>
</dbReference>
<evidence type="ECO:0000256" key="1">
    <source>
        <dbReference type="ARBA" id="ARBA00004629"/>
    </source>
</evidence>
<dbReference type="InterPro" id="IPR015661">
    <property type="entry name" value="Bub1/Mad3"/>
</dbReference>
<evidence type="ECO:0000313" key="12">
    <source>
        <dbReference type="Ensembl" id="ENSORLP00000033248.1"/>
    </source>
</evidence>
<dbReference type="Proteomes" id="UP000001038">
    <property type="component" value="Chromosome 24"/>
</dbReference>
<evidence type="ECO:0000256" key="8">
    <source>
        <dbReference type="SAM" id="Coils"/>
    </source>
</evidence>
<dbReference type="InterPro" id="IPR013212">
    <property type="entry name" value="Mad3/Bub1_I"/>
</dbReference>
<dbReference type="PROSITE" id="PS00108">
    <property type="entry name" value="PROTEIN_KINASE_ST"/>
    <property type="match status" value="1"/>
</dbReference>
<dbReference type="InterPro" id="IPR017441">
    <property type="entry name" value="Protein_kinase_ATP_BS"/>
</dbReference>
<keyword evidence="3 7" id="KW-0547">Nucleotide-binding</keyword>
<dbReference type="CTD" id="699"/>
<feature type="region of interest" description="Disordered" evidence="9">
    <location>
        <begin position="336"/>
        <end position="379"/>
    </location>
</feature>
<dbReference type="GO" id="GO:0005634">
    <property type="term" value="C:nucleus"/>
    <property type="evidence" value="ECO:0000318"/>
    <property type="project" value="GO_Central"/>
</dbReference>
<keyword evidence="4" id="KW-0995">Kinetochore</keyword>
<evidence type="ECO:0000256" key="4">
    <source>
        <dbReference type="ARBA" id="ARBA00022838"/>
    </source>
</evidence>
<feature type="domain" description="Protein kinase" evidence="10">
    <location>
        <begin position="819"/>
        <end position="1115"/>
    </location>
</feature>
<dbReference type="SMART" id="SM00777">
    <property type="entry name" value="Mad3_BUB1_I"/>
    <property type="match status" value="1"/>
</dbReference>
<dbReference type="GeneTree" id="ENSGT00940000157865"/>
<feature type="binding site" evidence="7">
    <location>
        <position position="848"/>
    </location>
    <ligand>
        <name>ATP</name>
        <dbReference type="ChEBI" id="CHEBI:30616"/>
    </ligand>
</feature>
<dbReference type="PROSITE" id="PS50011">
    <property type="entry name" value="PROTEIN_KINASE_DOM"/>
    <property type="match status" value="1"/>
</dbReference>
<dbReference type="RefSeq" id="XP_023808754.1">
    <property type="nucleotide sequence ID" value="XM_023952986.1"/>
</dbReference>
<dbReference type="InterPro" id="IPR000719">
    <property type="entry name" value="Prot_kinase_dom"/>
</dbReference>
<dbReference type="Pfam" id="PF08311">
    <property type="entry name" value="Mad3_BUB1_I"/>
    <property type="match status" value="1"/>
</dbReference>
<dbReference type="GO" id="GO:0000776">
    <property type="term" value="C:kinetochore"/>
    <property type="evidence" value="ECO:0000318"/>
    <property type="project" value="GO_Central"/>
</dbReference>
<evidence type="ECO:0000259" key="11">
    <source>
        <dbReference type="PROSITE" id="PS51489"/>
    </source>
</evidence>
<feature type="compositionally biased region" description="Polar residues" evidence="9">
    <location>
        <begin position="739"/>
        <end position="749"/>
    </location>
</feature>
<keyword evidence="8" id="KW-0175">Coiled coil</keyword>
<dbReference type="InParanoid" id="A0A3B3HNE7"/>
<feature type="region of interest" description="Disordered" evidence="9">
    <location>
        <begin position="739"/>
        <end position="763"/>
    </location>
</feature>
<name>A0A3B3HNE7_ORYLA</name>
<keyword evidence="13" id="KW-1185">Reference proteome</keyword>
<dbReference type="Ensembl" id="ENSORLT00000045281.1">
    <property type="protein sequence ID" value="ENSORLP00000033248.1"/>
    <property type="gene ID" value="ENSORLG00000009237.2"/>
</dbReference>
<dbReference type="STRING" id="8090.ENSORLP00000033248"/>
<dbReference type="Gene3D" id="1.10.510.10">
    <property type="entry name" value="Transferase(Phosphotransferase) domain 1"/>
    <property type="match status" value="1"/>
</dbReference>
<feature type="region of interest" description="Disordered" evidence="9">
    <location>
        <begin position="417"/>
        <end position="440"/>
    </location>
</feature>
<gene>
    <name evidence="12" type="primary">bub1</name>
</gene>
<feature type="compositionally biased region" description="Basic and acidic residues" evidence="9">
    <location>
        <begin position="349"/>
        <end position="361"/>
    </location>
</feature>
<dbReference type="GO" id="GO:0051754">
    <property type="term" value="P:meiotic sister chromatid cohesion, centromeric"/>
    <property type="evidence" value="ECO:0000318"/>
    <property type="project" value="GO_Central"/>
</dbReference>
<evidence type="ECO:0000259" key="10">
    <source>
        <dbReference type="PROSITE" id="PS50011"/>
    </source>
</evidence>
<dbReference type="GO" id="GO:0007094">
    <property type="term" value="P:mitotic spindle assembly checkpoint signaling"/>
    <property type="evidence" value="ECO:0000318"/>
    <property type="project" value="GO_Central"/>
</dbReference>
<dbReference type="Gene3D" id="6.10.130.20">
    <property type="match status" value="1"/>
</dbReference>
<evidence type="ECO:0000256" key="5">
    <source>
        <dbReference type="ARBA" id="ARBA00022840"/>
    </source>
</evidence>
<feature type="region of interest" description="Disordered" evidence="9">
    <location>
        <begin position="621"/>
        <end position="643"/>
    </location>
</feature>
<keyword evidence="6" id="KW-0137">Centromere</keyword>
<feature type="coiled-coil region" evidence="8">
    <location>
        <begin position="239"/>
        <end position="278"/>
    </location>
</feature>
<dbReference type="InterPro" id="IPR011009">
    <property type="entry name" value="Kinase-like_dom_sf"/>
</dbReference>
<dbReference type="SUPFAM" id="SSF56112">
    <property type="entry name" value="Protein kinase-like (PK-like)"/>
    <property type="match status" value="1"/>
</dbReference>
<feature type="domain" description="BUB1 N-terminal" evidence="11">
    <location>
        <begin position="10"/>
        <end position="174"/>
    </location>
</feature>